<evidence type="ECO:0000313" key="3">
    <source>
        <dbReference type="Proteomes" id="UP000636709"/>
    </source>
</evidence>
<dbReference type="AlphaFoldDB" id="A0A834ZY57"/>
<feature type="region of interest" description="Disordered" evidence="1">
    <location>
        <begin position="292"/>
        <end position="360"/>
    </location>
</feature>
<sequence>MITEAKFDGLLHIACPTIPAEFANWLMVECYDPESSQLVFPGRGRIPVNGESVANVLSLPNEGDKVKYELDVEAINFFHEKYNCLEGSAPKIDSVIEIVKANKKADDHFLRSWLMIAVSTFLCPPTSLGISPRCYPPLVDLSKVKNLNWCQFVVDQLQDASRKIGKKNSVRGCLFVLVLLYADSLMVDNLEVPSTKPRIAAWSRKLLNQVIKLDTNTDGSFGKLKMKKSQYSIPETSLFRMDDIHRFVSSKTPIGIGGQVYTDSLWASAWALDGFTEEEYQQFEEEALRKFEEAKKSKRTDPSSSKQIDEEARPDPSSSKQIHEEARTRQNSPLQTPKETEAPATSIGDASITPAYNPHPTRMLRKTTVLQSPYVQSQSDIHFKCTKDTHRVYDAVCSCSKRSNNRKYAYPFELMFF</sequence>
<dbReference type="Proteomes" id="UP000636709">
    <property type="component" value="Unassembled WGS sequence"/>
</dbReference>
<gene>
    <name evidence="2" type="ORF">HU200_066458</name>
</gene>
<organism evidence="2 3">
    <name type="scientific">Digitaria exilis</name>
    <dbReference type="NCBI Taxonomy" id="1010633"/>
    <lineage>
        <taxon>Eukaryota</taxon>
        <taxon>Viridiplantae</taxon>
        <taxon>Streptophyta</taxon>
        <taxon>Embryophyta</taxon>
        <taxon>Tracheophyta</taxon>
        <taxon>Spermatophyta</taxon>
        <taxon>Magnoliopsida</taxon>
        <taxon>Liliopsida</taxon>
        <taxon>Poales</taxon>
        <taxon>Poaceae</taxon>
        <taxon>PACMAD clade</taxon>
        <taxon>Panicoideae</taxon>
        <taxon>Panicodae</taxon>
        <taxon>Paniceae</taxon>
        <taxon>Anthephorinae</taxon>
        <taxon>Digitaria</taxon>
    </lineage>
</organism>
<evidence type="ECO:0000313" key="2">
    <source>
        <dbReference type="EMBL" id="KAF8644463.1"/>
    </source>
</evidence>
<name>A0A834ZY57_9POAL</name>
<keyword evidence="3" id="KW-1185">Reference proteome</keyword>
<accession>A0A834ZY57</accession>
<reference evidence="2" key="1">
    <citation type="submission" date="2020-07" db="EMBL/GenBank/DDBJ databases">
        <title>Genome sequence and genetic diversity analysis of an under-domesticated orphan crop, white fonio (Digitaria exilis).</title>
        <authorList>
            <person name="Bennetzen J.L."/>
            <person name="Chen S."/>
            <person name="Ma X."/>
            <person name="Wang X."/>
            <person name="Yssel A.E.J."/>
            <person name="Chaluvadi S.R."/>
            <person name="Johnson M."/>
            <person name="Gangashetty P."/>
            <person name="Hamidou F."/>
            <person name="Sanogo M.D."/>
            <person name="Zwaenepoel A."/>
            <person name="Wallace J."/>
            <person name="Van De Peer Y."/>
            <person name="Van Deynze A."/>
        </authorList>
    </citation>
    <scope>NUCLEOTIDE SEQUENCE</scope>
    <source>
        <tissue evidence="2">Leaves</tissue>
    </source>
</reference>
<comment type="caution">
    <text evidence="2">The sequence shown here is derived from an EMBL/GenBank/DDBJ whole genome shotgun (WGS) entry which is preliminary data.</text>
</comment>
<proteinExistence type="predicted"/>
<protein>
    <submittedName>
        <fullName evidence="2">Uncharacterized protein</fullName>
    </submittedName>
</protein>
<feature type="compositionally biased region" description="Basic and acidic residues" evidence="1">
    <location>
        <begin position="292"/>
        <end position="314"/>
    </location>
</feature>
<evidence type="ECO:0000256" key="1">
    <source>
        <dbReference type="SAM" id="MobiDB-lite"/>
    </source>
</evidence>
<dbReference type="PANTHER" id="PTHR34835">
    <property type="entry name" value="OS07G0283600 PROTEIN-RELATED"/>
    <property type="match status" value="1"/>
</dbReference>
<dbReference type="OrthoDB" id="669288at2759"/>
<dbReference type="EMBL" id="JACEFO010003092">
    <property type="protein sequence ID" value="KAF8644463.1"/>
    <property type="molecule type" value="Genomic_DNA"/>
</dbReference>
<dbReference type="PANTHER" id="PTHR34835:SF85">
    <property type="entry name" value="AMINOTRANSFERASE-LIKE PLANT MOBILE DOMAIN-CONTAINING PROTEIN"/>
    <property type="match status" value="1"/>
</dbReference>